<dbReference type="GO" id="GO:0016020">
    <property type="term" value="C:membrane"/>
    <property type="evidence" value="ECO:0007669"/>
    <property type="project" value="UniProtKB-SubCell"/>
</dbReference>
<comment type="subcellular location">
    <subcellularLocation>
        <location evidence="1">Membrane</location>
        <topology evidence="1">Multi-pass membrane protein</topology>
    </subcellularLocation>
</comment>
<evidence type="ECO:0000259" key="7">
    <source>
        <dbReference type="Pfam" id="PF20684"/>
    </source>
</evidence>
<feature type="transmembrane region" description="Helical" evidence="6">
    <location>
        <begin position="88"/>
        <end position="112"/>
    </location>
</feature>
<keyword evidence="2 6" id="KW-0812">Transmembrane</keyword>
<evidence type="ECO:0000313" key="8">
    <source>
        <dbReference type="EMBL" id="KKY18427.1"/>
    </source>
</evidence>
<feature type="domain" description="Rhodopsin" evidence="7">
    <location>
        <begin position="31"/>
        <end position="292"/>
    </location>
</feature>
<dbReference type="Proteomes" id="UP000053317">
    <property type="component" value="Unassembled WGS sequence"/>
</dbReference>
<feature type="transmembrane region" description="Helical" evidence="6">
    <location>
        <begin position="124"/>
        <end position="147"/>
    </location>
</feature>
<feature type="transmembrane region" description="Helical" evidence="6">
    <location>
        <begin position="167"/>
        <end position="190"/>
    </location>
</feature>
<feature type="transmembrane region" description="Helical" evidence="6">
    <location>
        <begin position="202"/>
        <end position="218"/>
    </location>
</feature>
<dbReference type="EMBL" id="LCWF01000121">
    <property type="protein sequence ID" value="KKY18427.1"/>
    <property type="molecule type" value="Genomic_DNA"/>
</dbReference>
<dbReference type="InterPro" id="IPR049326">
    <property type="entry name" value="Rhodopsin_dom_fungi"/>
</dbReference>
<evidence type="ECO:0000256" key="3">
    <source>
        <dbReference type="ARBA" id="ARBA00022989"/>
    </source>
</evidence>
<sequence>MSATFLAQDRRPQAYIGIGVVTALSGVVVLVRSYARWRLIRHFGWDDGLICLAMAFNILIMALSFQVLKYGAGRHIYVLKTAGMVQLYKWLVAAQLVYMLALYVCRISGLAFYARLNPLPRYRLYLWISFGFVTAVYITQTLIIALQCIPLEALWGAAEGKCMGSKAVFISTAVMTIVCDSLVLVLPLNIVFTVKASLTRKISLAVVLCFGVFIPRFIRSGAASYPLQSYRQAIQLEAPAFPRTSICRILSMIPAITKEDATWYFSVVMVWSDTEISTAIIALSLPALKGLFGLKFGGRSLPGSNVIDGSGHVSLKQLRSSGARPNVERRIFEGSNTRPNQASVTMGDNTSEEILWTGKEDDGIHVKKNVRVEIDHYSKTQA</sequence>
<dbReference type="InterPro" id="IPR052337">
    <property type="entry name" value="SAT4-like"/>
</dbReference>
<feature type="transmembrane region" description="Helical" evidence="6">
    <location>
        <begin position="47"/>
        <end position="68"/>
    </location>
</feature>
<dbReference type="OrthoDB" id="5283415at2759"/>
<evidence type="ECO:0000256" key="6">
    <source>
        <dbReference type="SAM" id="Phobius"/>
    </source>
</evidence>
<feature type="transmembrane region" description="Helical" evidence="6">
    <location>
        <begin position="14"/>
        <end position="35"/>
    </location>
</feature>
<accession>A0A0G2E5Z6</accession>
<name>A0A0G2E5Z6_PHACM</name>
<reference evidence="8 9" key="2">
    <citation type="submission" date="2015-05" db="EMBL/GenBank/DDBJ databases">
        <authorList>
            <person name="Morales-Cruz A."/>
            <person name="Amrine K.C."/>
            <person name="Cantu D."/>
        </authorList>
    </citation>
    <scope>NUCLEOTIDE SEQUENCE [LARGE SCALE GENOMIC DNA]</scope>
    <source>
        <strain evidence="8">UCRPC4</strain>
    </source>
</reference>
<keyword evidence="3 6" id="KW-1133">Transmembrane helix</keyword>
<evidence type="ECO:0000256" key="4">
    <source>
        <dbReference type="ARBA" id="ARBA00023136"/>
    </source>
</evidence>
<gene>
    <name evidence="8" type="ORF">UCRPC4_g04896</name>
</gene>
<evidence type="ECO:0000256" key="1">
    <source>
        <dbReference type="ARBA" id="ARBA00004141"/>
    </source>
</evidence>
<evidence type="ECO:0000256" key="5">
    <source>
        <dbReference type="ARBA" id="ARBA00038359"/>
    </source>
</evidence>
<dbReference type="PANTHER" id="PTHR33048:SF129">
    <property type="entry name" value="INTEGRAL MEMBRANE PROTEIN-RELATED"/>
    <property type="match status" value="1"/>
</dbReference>
<protein>
    <recommendedName>
        <fullName evidence="7">Rhodopsin domain-containing protein</fullName>
    </recommendedName>
</protein>
<reference evidence="8 9" key="1">
    <citation type="submission" date="2015-05" db="EMBL/GenBank/DDBJ databases">
        <title>Distinctive expansion of gene families associated with plant cell wall degradation and secondary metabolism in the genomes of grapevine trunk pathogens.</title>
        <authorList>
            <person name="Lawrence D.P."/>
            <person name="Travadon R."/>
            <person name="Rolshausen P.E."/>
            <person name="Baumgartner K."/>
        </authorList>
    </citation>
    <scope>NUCLEOTIDE SEQUENCE [LARGE SCALE GENOMIC DNA]</scope>
    <source>
        <strain evidence="8">UCRPC4</strain>
    </source>
</reference>
<proteinExistence type="inferred from homology"/>
<dbReference type="AlphaFoldDB" id="A0A0G2E5Z6"/>
<keyword evidence="4 6" id="KW-0472">Membrane</keyword>
<organism evidence="8 9">
    <name type="scientific">Phaeomoniella chlamydospora</name>
    <name type="common">Phaeoacremonium chlamydosporum</name>
    <dbReference type="NCBI Taxonomy" id="158046"/>
    <lineage>
        <taxon>Eukaryota</taxon>
        <taxon>Fungi</taxon>
        <taxon>Dikarya</taxon>
        <taxon>Ascomycota</taxon>
        <taxon>Pezizomycotina</taxon>
        <taxon>Eurotiomycetes</taxon>
        <taxon>Chaetothyriomycetidae</taxon>
        <taxon>Phaeomoniellales</taxon>
        <taxon>Phaeomoniellaceae</taxon>
        <taxon>Phaeomoniella</taxon>
    </lineage>
</organism>
<comment type="caution">
    <text evidence="8">The sequence shown here is derived from an EMBL/GenBank/DDBJ whole genome shotgun (WGS) entry which is preliminary data.</text>
</comment>
<keyword evidence="9" id="KW-1185">Reference proteome</keyword>
<evidence type="ECO:0000313" key="9">
    <source>
        <dbReference type="Proteomes" id="UP000053317"/>
    </source>
</evidence>
<dbReference type="Pfam" id="PF20684">
    <property type="entry name" value="Fung_rhodopsin"/>
    <property type="match status" value="1"/>
</dbReference>
<comment type="similarity">
    <text evidence="5">Belongs to the SAT4 family.</text>
</comment>
<dbReference type="PANTHER" id="PTHR33048">
    <property type="entry name" value="PTH11-LIKE INTEGRAL MEMBRANE PROTEIN (AFU_ORTHOLOGUE AFUA_5G11245)"/>
    <property type="match status" value="1"/>
</dbReference>
<evidence type="ECO:0000256" key="2">
    <source>
        <dbReference type="ARBA" id="ARBA00022692"/>
    </source>
</evidence>